<dbReference type="InterPro" id="IPR013324">
    <property type="entry name" value="RNA_pol_sigma_r3/r4-like"/>
</dbReference>
<dbReference type="Gene3D" id="1.10.10.10">
    <property type="entry name" value="Winged helix-like DNA-binding domain superfamily/Winged helix DNA-binding domain"/>
    <property type="match status" value="1"/>
</dbReference>
<dbReference type="InterPro" id="IPR013325">
    <property type="entry name" value="RNA_pol_sigma_r2"/>
</dbReference>
<evidence type="ECO:0000259" key="5">
    <source>
        <dbReference type="Pfam" id="PF04542"/>
    </source>
</evidence>
<dbReference type="Gene3D" id="1.10.1740.10">
    <property type="match status" value="1"/>
</dbReference>
<dbReference type="STRING" id="1176587.A8C56_03495"/>
<dbReference type="InterPro" id="IPR036388">
    <property type="entry name" value="WH-like_DNA-bd_sf"/>
</dbReference>
<keyword evidence="4" id="KW-0804">Transcription</keyword>
<dbReference type="InterPro" id="IPR007627">
    <property type="entry name" value="RNA_pol_sigma70_r2"/>
</dbReference>
<evidence type="ECO:0000256" key="1">
    <source>
        <dbReference type="ARBA" id="ARBA00010641"/>
    </source>
</evidence>
<evidence type="ECO:0000256" key="2">
    <source>
        <dbReference type="ARBA" id="ARBA00023015"/>
    </source>
</evidence>
<feature type="domain" description="RNA polymerase sigma-70 region 2" evidence="5">
    <location>
        <begin position="23"/>
        <end position="88"/>
    </location>
</feature>
<dbReference type="GO" id="GO:0003677">
    <property type="term" value="F:DNA binding"/>
    <property type="evidence" value="ECO:0007669"/>
    <property type="project" value="InterPro"/>
</dbReference>
<dbReference type="KEGG" id="nia:A8C56_03495"/>
<dbReference type="GO" id="GO:0006352">
    <property type="term" value="P:DNA-templated transcription initiation"/>
    <property type="evidence" value="ECO:0007669"/>
    <property type="project" value="InterPro"/>
</dbReference>
<evidence type="ECO:0000256" key="3">
    <source>
        <dbReference type="ARBA" id="ARBA00023082"/>
    </source>
</evidence>
<proteinExistence type="inferred from homology"/>
<keyword evidence="8" id="KW-1185">Reference proteome</keyword>
<keyword evidence="2" id="KW-0805">Transcription regulation</keyword>
<gene>
    <name evidence="7" type="ORF">A8C56_03495</name>
</gene>
<dbReference type="NCBIfam" id="TIGR02937">
    <property type="entry name" value="sigma70-ECF"/>
    <property type="match status" value="1"/>
</dbReference>
<dbReference type="OrthoDB" id="1100095at2"/>
<dbReference type="PANTHER" id="PTHR43133:SF46">
    <property type="entry name" value="RNA POLYMERASE SIGMA-70 FACTOR ECF SUBFAMILY"/>
    <property type="match status" value="1"/>
</dbReference>
<dbReference type="Pfam" id="PF04542">
    <property type="entry name" value="Sigma70_r2"/>
    <property type="match status" value="1"/>
</dbReference>
<dbReference type="InterPro" id="IPR039425">
    <property type="entry name" value="RNA_pol_sigma-70-like"/>
</dbReference>
<keyword evidence="3" id="KW-0731">Sigma factor</keyword>
<dbReference type="SUPFAM" id="SSF88659">
    <property type="entry name" value="Sigma3 and sigma4 domains of RNA polymerase sigma factors"/>
    <property type="match status" value="1"/>
</dbReference>
<protein>
    <submittedName>
        <fullName evidence="7">RNA polymerase subunit sigma-70</fullName>
    </submittedName>
</protein>
<dbReference type="InterPro" id="IPR014284">
    <property type="entry name" value="RNA_pol_sigma-70_dom"/>
</dbReference>
<dbReference type="InterPro" id="IPR013249">
    <property type="entry name" value="RNA_pol_sigma70_r4_t2"/>
</dbReference>
<dbReference type="Pfam" id="PF08281">
    <property type="entry name" value="Sigma70_r4_2"/>
    <property type="match status" value="1"/>
</dbReference>
<evidence type="ECO:0000313" key="7">
    <source>
        <dbReference type="EMBL" id="ANH83678.1"/>
    </source>
</evidence>
<dbReference type="InterPro" id="IPR014327">
    <property type="entry name" value="RNA_pol_sigma70_bacteroid"/>
</dbReference>
<comment type="similarity">
    <text evidence="1">Belongs to the sigma-70 factor family. ECF subfamily.</text>
</comment>
<feature type="domain" description="RNA polymerase sigma factor 70 region 4 type 2" evidence="6">
    <location>
        <begin position="131"/>
        <end position="182"/>
    </location>
</feature>
<reference evidence="7 8" key="1">
    <citation type="submission" date="2016-05" db="EMBL/GenBank/DDBJ databases">
        <title>Niabella ginsenosidivorans BS26 whole genome sequencing.</title>
        <authorList>
            <person name="Im W.T."/>
            <person name="Siddiqi M.Z."/>
        </authorList>
    </citation>
    <scope>NUCLEOTIDE SEQUENCE [LARGE SCALE GENOMIC DNA]</scope>
    <source>
        <strain evidence="7 8">BS26</strain>
    </source>
</reference>
<accession>A0A1A9I7L9</accession>
<dbReference type="Proteomes" id="UP000077667">
    <property type="component" value="Chromosome"/>
</dbReference>
<dbReference type="NCBIfam" id="TIGR02985">
    <property type="entry name" value="Sig70_bacteroi1"/>
    <property type="match status" value="1"/>
</dbReference>
<dbReference type="SUPFAM" id="SSF88946">
    <property type="entry name" value="Sigma2 domain of RNA polymerase sigma factors"/>
    <property type="match status" value="1"/>
</dbReference>
<dbReference type="PANTHER" id="PTHR43133">
    <property type="entry name" value="RNA POLYMERASE ECF-TYPE SIGMA FACTO"/>
    <property type="match status" value="1"/>
</dbReference>
<dbReference type="GO" id="GO:0016987">
    <property type="term" value="F:sigma factor activity"/>
    <property type="evidence" value="ECO:0007669"/>
    <property type="project" value="UniProtKB-KW"/>
</dbReference>
<evidence type="ECO:0000313" key="8">
    <source>
        <dbReference type="Proteomes" id="UP000077667"/>
    </source>
</evidence>
<evidence type="ECO:0000259" key="6">
    <source>
        <dbReference type="Pfam" id="PF08281"/>
    </source>
</evidence>
<name>A0A1A9I7L9_9BACT</name>
<evidence type="ECO:0000256" key="4">
    <source>
        <dbReference type="ARBA" id="ARBA00023163"/>
    </source>
</evidence>
<sequence>MERNEEIIIRQLREGSERAYKYLYDHYYTTLCHTANGYLQDPDQSELIVGDLIFHLWEIRESLQIETSLLGYLVSAVRNRCINYLSSSRIRHEVPVSYLLQKSALGMAAFDYATPKDYVMNGLLEKELDGEFANAINALPPECKIVFVKSRFEKKKYEDISQELSISVNTVKYHMKNALRLLREKLEKYVAILLVLFFFK</sequence>
<dbReference type="EMBL" id="CP015772">
    <property type="protein sequence ID" value="ANH83678.1"/>
    <property type="molecule type" value="Genomic_DNA"/>
</dbReference>
<dbReference type="AlphaFoldDB" id="A0A1A9I7L9"/>
<organism evidence="7 8">
    <name type="scientific">Niabella ginsenosidivorans</name>
    <dbReference type="NCBI Taxonomy" id="1176587"/>
    <lineage>
        <taxon>Bacteria</taxon>
        <taxon>Pseudomonadati</taxon>
        <taxon>Bacteroidota</taxon>
        <taxon>Chitinophagia</taxon>
        <taxon>Chitinophagales</taxon>
        <taxon>Chitinophagaceae</taxon>
        <taxon>Niabella</taxon>
    </lineage>
</organism>